<gene>
    <name evidence="2" type="ORF">SEVIR_8G142350v2</name>
</gene>
<sequence>MLARPGSMAAHPLPCTAVSTSGGANGGPAELTQVDDGTDYGRMGVSDGDDDLGGRIQPGTAVPPFSTRCSAGASPGVDLCVPSTSTYMNSAPGFLSAHLRWRTRRVQRDGPWPPPAKAASIQVAPVDDESCSSLRTRTILLHLRLSRTSDFMLMVMALLGKHKAQL</sequence>
<evidence type="ECO:0000313" key="2">
    <source>
        <dbReference type="EMBL" id="TKW00892.1"/>
    </source>
</evidence>
<evidence type="ECO:0000313" key="3">
    <source>
        <dbReference type="Proteomes" id="UP000298652"/>
    </source>
</evidence>
<reference evidence="2" key="1">
    <citation type="submission" date="2019-03" db="EMBL/GenBank/DDBJ databases">
        <title>WGS assembly of Setaria viridis.</title>
        <authorList>
            <person name="Huang P."/>
            <person name="Jenkins J."/>
            <person name="Grimwood J."/>
            <person name="Barry K."/>
            <person name="Healey A."/>
            <person name="Mamidi S."/>
            <person name="Sreedasyam A."/>
            <person name="Shu S."/>
            <person name="Feldman M."/>
            <person name="Wu J."/>
            <person name="Yu Y."/>
            <person name="Chen C."/>
            <person name="Johnson J."/>
            <person name="Rokhsar D."/>
            <person name="Baxter I."/>
            <person name="Schmutz J."/>
            <person name="Brutnell T."/>
            <person name="Kellogg E."/>
        </authorList>
    </citation>
    <scope>NUCLEOTIDE SEQUENCE [LARGE SCALE GENOMIC DNA]</scope>
</reference>
<feature type="region of interest" description="Disordered" evidence="1">
    <location>
        <begin position="19"/>
        <end position="39"/>
    </location>
</feature>
<name>A0A4U6TGZ4_SETVI</name>
<organism evidence="2 3">
    <name type="scientific">Setaria viridis</name>
    <name type="common">Green bristlegrass</name>
    <name type="synonym">Setaria italica subsp. viridis</name>
    <dbReference type="NCBI Taxonomy" id="4556"/>
    <lineage>
        <taxon>Eukaryota</taxon>
        <taxon>Viridiplantae</taxon>
        <taxon>Streptophyta</taxon>
        <taxon>Embryophyta</taxon>
        <taxon>Tracheophyta</taxon>
        <taxon>Spermatophyta</taxon>
        <taxon>Magnoliopsida</taxon>
        <taxon>Liliopsida</taxon>
        <taxon>Poales</taxon>
        <taxon>Poaceae</taxon>
        <taxon>PACMAD clade</taxon>
        <taxon>Panicoideae</taxon>
        <taxon>Panicodae</taxon>
        <taxon>Paniceae</taxon>
        <taxon>Cenchrinae</taxon>
        <taxon>Setaria</taxon>
    </lineage>
</organism>
<dbReference type="EMBL" id="CM016559">
    <property type="protein sequence ID" value="TKW00892.1"/>
    <property type="molecule type" value="Genomic_DNA"/>
</dbReference>
<evidence type="ECO:0000256" key="1">
    <source>
        <dbReference type="SAM" id="MobiDB-lite"/>
    </source>
</evidence>
<dbReference type="AlphaFoldDB" id="A0A4U6TGZ4"/>
<protein>
    <submittedName>
        <fullName evidence="2">Uncharacterized protein</fullName>
    </submittedName>
</protein>
<dbReference type="Proteomes" id="UP000298652">
    <property type="component" value="Chromosome 8"/>
</dbReference>
<keyword evidence="3" id="KW-1185">Reference proteome</keyword>
<dbReference type="Gramene" id="TKW00892">
    <property type="protein sequence ID" value="TKW00892"/>
    <property type="gene ID" value="SEVIR_8G142350v2"/>
</dbReference>
<proteinExistence type="predicted"/>
<accession>A0A4U6TGZ4</accession>